<dbReference type="EMBL" id="CACRXK020004557">
    <property type="protein sequence ID" value="CAB4003174.1"/>
    <property type="molecule type" value="Genomic_DNA"/>
</dbReference>
<feature type="domain" description="Integrase core" evidence="1">
    <location>
        <begin position="8"/>
        <end position="115"/>
    </location>
</feature>
<evidence type="ECO:0000313" key="3">
    <source>
        <dbReference type="Proteomes" id="UP001152795"/>
    </source>
</evidence>
<dbReference type="OrthoDB" id="2686689at2759"/>
<proteinExistence type="predicted"/>
<dbReference type="Gene3D" id="3.30.420.10">
    <property type="entry name" value="Ribonuclease H-like superfamily/Ribonuclease H"/>
    <property type="match status" value="1"/>
</dbReference>
<dbReference type="Proteomes" id="UP001152795">
    <property type="component" value="Unassembled WGS sequence"/>
</dbReference>
<keyword evidence="3" id="KW-1185">Reference proteome</keyword>
<organism evidence="2 3">
    <name type="scientific">Paramuricea clavata</name>
    <name type="common">Red gorgonian</name>
    <name type="synonym">Violescent sea-whip</name>
    <dbReference type="NCBI Taxonomy" id="317549"/>
    <lineage>
        <taxon>Eukaryota</taxon>
        <taxon>Metazoa</taxon>
        <taxon>Cnidaria</taxon>
        <taxon>Anthozoa</taxon>
        <taxon>Octocorallia</taxon>
        <taxon>Malacalcyonacea</taxon>
        <taxon>Plexauridae</taxon>
        <taxon>Paramuricea</taxon>
    </lineage>
</organism>
<protein>
    <submittedName>
        <fullName evidence="2">Retrovirus-related Pol poly</fullName>
    </submittedName>
</protein>
<name>A0A6S7HDN3_PARCT</name>
<accession>A0A6S7HDN3</accession>
<dbReference type="PANTHER" id="PTHR46791:SF4">
    <property type="match status" value="1"/>
</dbReference>
<dbReference type="PANTHER" id="PTHR46791">
    <property type="entry name" value="EXPRESSED PROTEIN"/>
    <property type="match status" value="1"/>
</dbReference>
<dbReference type="InterPro" id="IPR058913">
    <property type="entry name" value="Integrase_dom_put"/>
</dbReference>
<evidence type="ECO:0000259" key="1">
    <source>
        <dbReference type="Pfam" id="PF24764"/>
    </source>
</evidence>
<dbReference type="Pfam" id="PF24764">
    <property type="entry name" value="rva_4"/>
    <property type="match status" value="1"/>
</dbReference>
<dbReference type="GO" id="GO:0003676">
    <property type="term" value="F:nucleic acid binding"/>
    <property type="evidence" value="ECO:0007669"/>
    <property type="project" value="InterPro"/>
</dbReference>
<sequence length="207" mass="23279">MALAEWYIYVSSQNNNLASTVFNIFLDGVSKYGLPKKIRTDHGLENVHVARYMLQQRDTDCGSVLTGRSVHNVRVERLHRDVHSAVLCHYALLFTFMEEEGLLNVDSEEHLLALQESPEQMFITGSLNSANSIYGNEDSPAESDETVGAGLAEDDILDPDFIVQEEHYAVFVPQTELEILSNLSSEQFLWLACACAANHYVINRKKV</sequence>
<dbReference type="AlphaFoldDB" id="A0A6S7HDN3"/>
<evidence type="ECO:0000313" key="2">
    <source>
        <dbReference type="EMBL" id="CAB4003174.1"/>
    </source>
</evidence>
<reference evidence="2" key="1">
    <citation type="submission" date="2020-04" db="EMBL/GenBank/DDBJ databases">
        <authorList>
            <person name="Alioto T."/>
            <person name="Alioto T."/>
            <person name="Gomez Garrido J."/>
        </authorList>
    </citation>
    <scope>NUCLEOTIDE SEQUENCE</scope>
    <source>
        <strain evidence="2">A484AB</strain>
    </source>
</reference>
<gene>
    <name evidence="2" type="ORF">PACLA_8A053850</name>
</gene>
<dbReference type="InterPro" id="IPR036397">
    <property type="entry name" value="RNaseH_sf"/>
</dbReference>
<comment type="caution">
    <text evidence="2">The sequence shown here is derived from an EMBL/GenBank/DDBJ whole genome shotgun (WGS) entry which is preliminary data.</text>
</comment>